<protein>
    <submittedName>
        <fullName evidence="2">Uncharacterized protein</fullName>
    </submittedName>
</protein>
<keyword evidence="3" id="KW-1185">Reference proteome</keyword>
<reference evidence="2 3" key="1">
    <citation type="journal article" date="2012" name="Appl. Environ. Microbiol.">
        <title>Short-read sequencing for genomic analysis of the brown rot fungus Fibroporia radiculosa.</title>
        <authorList>
            <person name="Tang J.D."/>
            <person name="Perkins A.D."/>
            <person name="Sonstegard T.S."/>
            <person name="Schroeder S.G."/>
            <person name="Burgess S.C."/>
            <person name="Diehl S.V."/>
        </authorList>
    </citation>
    <scope>NUCLEOTIDE SEQUENCE [LARGE SCALE GENOMIC DNA]</scope>
    <source>
        <strain evidence="2 3">TFFH 294</strain>
    </source>
</reference>
<feature type="region of interest" description="Disordered" evidence="1">
    <location>
        <begin position="1"/>
        <end position="27"/>
    </location>
</feature>
<dbReference type="InParanoid" id="J7RI38"/>
<dbReference type="EMBL" id="HE797710">
    <property type="protein sequence ID" value="CCM07237.1"/>
    <property type="molecule type" value="Genomic_DNA"/>
</dbReference>
<accession>J7RI38</accession>
<evidence type="ECO:0000313" key="2">
    <source>
        <dbReference type="EMBL" id="CCM07237.1"/>
    </source>
</evidence>
<dbReference type="Proteomes" id="UP000006352">
    <property type="component" value="Unassembled WGS sequence"/>
</dbReference>
<evidence type="ECO:0000313" key="3">
    <source>
        <dbReference type="Proteomes" id="UP000006352"/>
    </source>
</evidence>
<proteinExistence type="predicted"/>
<gene>
    <name evidence="2" type="ORF">FIBRA_09582</name>
</gene>
<sequence length="27" mass="3024">MWTFSGQCHETVSDRLNTPTSLRSGGR</sequence>
<name>J7RI38_9APHY</name>
<evidence type="ECO:0000256" key="1">
    <source>
        <dbReference type="SAM" id="MobiDB-lite"/>
    </source>
</evidence>
<organism evidence="2 3">
    <name type="scientific">Fibroporia radiculosa</name>
    <dbReference type="NCBI Taxonomy" id="599839"/>
    <lineage>
        <taxon>Eukaryota</taxon>
        <taxon>Fungi</taxon>
        <taxon>Dikarya</taxon>
        <taxon>Basidiomycota</taxon>
        <taxon>Agaricomycotina</taxon>
        <taxon>Agaricomycetes</taxon>
        <taxon>Polyporales</taxon>
        <taxon>Fibroporiaceae</taxon>
        <taxon>Fibroporia</taxon>
    </lineage>
</organism>
<dbReference type="HOGENOM" id="CLU_3415221_0_0_1"/>
<dbReference type="AlphaFoldDB" id="J7RI38"/>